<keyword evidence="4" id="KW-0560">Oxidoreductase</keyword>
<keyword evidence="3" id="KW-0479">Metal-binding</keyword>
<evidence type="ECO:0000256" key="6">
    <source>
        <dbReference type="ARBA" id="ARBA00023033"/>
    </source>
</evidence>
<evidence type="ECO:0008006" key="9">
    <source>
        <dbReference type="Google" id="ProtNLM"/>
    </source>
</evidence>
<dbReference type="Pfam" id="PF00067">
    <property type="entry name" value="p450"/>
    <property type="match status" value="1"/>
</dbReference>
<proteinExistence type="inferred from homology"/>
<dbReference type="PANTHER" id="PTHR47953">
    <property type="entry name" value="OS08G0105600 PROTEIN"/>
    <property type="match status" value="1"/>
</dbReference>
<gene>
    <name evidence="7" type="ORF">MTR67_019910</name>
</gene>
<evidence type="ECO:0000256" key="5">
    <source>
        <dbReference type="ARBA" id="ARBA00023004"/>
    </source>
</evidence>
<evidence type="ECO:0000256" key="2">
    <source>
        <dbReference type="ARBA" id="ARBA00022617"/>
    </source>
</evidence>
<dbReference type="PANTHER" id="PTHR47953:SF22">
    <property type="entry name" value="CYTOCHROME P450"/>
    <property type="match status" value="1"/>
</dbReference>
<comment type="similarity">
    <text evidence="1">Belongs to the cytochrome P450 family.</text>
</comment>
<keyword evidence="2" id="KW-0349">Heme</keyword>
<evidence type="ECO:0000256" key="3">
    <source>
        <dbReference type="ARBA" id="ARBA00022723"/>
    </source>
</evidence>
<evidence type="ECO:0000256" key="4">
    <source>
        <dbReference type="ARBA" id="ARBA00023002"/>
    </source>
</evidence>
<organism evidence="7 8">
    <name type="scientific">Solanum verrucosum</name>
    <dbReference type="NCBI Taxonomy" id="315347"/>
    <lineage>
        <taxon>Eukaryota</taxon>
        <taxon>Viridiplantae</taxon>
        <taxon>Streptophyta</taxon>
        <taxon>Embryophyta</taxon>
        <taxon>Tracheophyta</taxon>
        <taxon>Spermatophyta</taxon>
        <taxon>Magnoliopsida</taxon>
        <taxon>eudicotyledons</taxon>
        <taxon>Gunneridae</taxon>
        <taxon>Pentapetalae</taxon>
        <taxon>asterids</taxon>
        <taxon>lamiids</taxon>
        <taxon>Solanales</taxon>
        <taxon>Solanaceae</taxon>
        <taxon>Solanoideae</taxon>
        <taxon>Solaneae</taxon>
        <taxon>Solanum</taxon>
    </lineage>
</organism>
<dbReference type="Proteomes" id="UP001234989">
    <property type="component" value="Chromosome 4"/>
</dbReference>
<dbReference type="GO" id="GO:0005506">
    <property type="term" value="F:iron ion binding"/>
    <property type="evidence" value="ECO:0007669"/>
    <property type="project" value="InterPro"/>
</dbReference>
<dbReference type="InterPro" id="IPR002401">
    <property type="entry name" value="Cyt_P450_E_grp-I"/>
</dbReference>
<evidence type="ECO:0000256" key="1">
    <source>
        <dbReference type="ARBA" id="ARBA00010617"/>
    </source>
</evidence>
<keyword evidence="6" id="KW-0503">Monooxygenase</keyword>
<dbReference type="GO" id="GO:0016705">
    <property type="term" value="F:oxidoreductase activity, acting on paired donors, with incorporation or reduction of molecular oxygen"/>
    <property type="evidence" value="ECO:0007669"/>
    <property type="project" value="InterPro"/>
</dbReference>
<keyword evidence="5" id="KW-0408">Iron</keyword>
<evidence type="ECO:0000313" key="8">
    <source>
        <dbReference type="Proteomes" id="UP001234989"/>
    </source>
</evidence>
<dbReference type="GO" id="GO:0004497">
    <property type="term" value="F:monooxygenase activity"/>
    <property type="evidence" value="ECO:0007669"/>
    <property type="project" value="UniProtKB-KW"/>
</dbReference>
<dbReference type="GO" id="GO:0020037">
    <property type="term" value="F:heme binding"/>
    <property type="evidence" value="ECO:0007669"/>
    <property type="project" value="InterPro"/>
</dbReference>
<protein>
    <recommendedName>
        <fullName evidence="9">Cytochrome P450</fullName>
    </recommendedName>
</protein>
<dbReference type="SUPFAM" id="SSF48264">
    <property type="entry name" value="Cytochrome P450"/>
    <property type="match status" value="1"/>
</dbReference>
<dbReference type="Gene3D" id="1.10.630.10">
    <property type="entry name" value="Cytochrome P450"/>
    <property type="match status" value="1"/>
</dbReference>
<dbReference type="InterPro" id="IPR052306">
    <property type="entry name" value="CYP450_71D"/>
</dbReference>
<dbReference type="AlphaFoldDB" id="A0AAF0QQ24"/>
<name>A0AAF0QQ24_SOLVR</name>
<evidence type="ECO:0000313" key="7">
    <source>
        <dbReference type="EMBL" id="WMV26525.1"/>
    </source>
</evidence>
<keyword evidence="8" id="KW-1185">Reference proteome</keyword>
<accession>A0AAF0QQ24</accession>
<dbReference type="InterPro" id="IPR001128">
    <property type="entry name" value="Cyt_P450"/>
</dbReference>
<reference evidence="7" key="1">
    <citation type="submission" date="2023-08" db="EMBL/GenBank/DDBJ databases">
        <title>A de novo genome assembly of Solanum verrucosum Schlechtendal, a Mexican diploid species geographically isolated from the other diploid A-genome species in potato relatives.</title>
        <authorList>
            <person name="Hosaka K."/>
        </authorList>
    </citation>
    <scope>NUCLEOTIDE SEQUENCE</scope>
    <source>
        <tissue evidence="7">Young leaves</tissue>
    </source>
</reference>
<dbReference type="InterPro" id="IPR036396">
    <property type="entry name" value="Cyt_P450_sf"/>
</dbReference>
<dbReference type="PRINTS" id="PR00463">
    <property type="entry name" value="EP450I"/>
</dbReference>
<dbReference type="EMBL" id="CP133615">
    <property type="protein sequence ID" value="WMV26525.1"/>
    <property type="molecule type" value="Genomic_DNA"/>
</dbReference>
<sequence>MEIEEFGPSITNQNNKAVILDMFLAGTKTTSTTIIWAYLELIKNPRVMEKAQLEVRERLNGIKHLMILIWKS</sequence>